<dbReference type="EMBL" id="QFQB01000030">
    <property type="protein sequence ID" value="PZQ46209.1"/>
    <property type="molecule type" value="Genomic_DNA"/>
</dbReference>
<keyword evidence="4 5" id="KW-0472">Membrane</keyword>
<dbReference type="Pfam" id="PF00001">
    <property type="entry name" value="7tm_1"/>
    <property type="match status" value="1"/>
</dbReference>
<proteinExistence type="predicted"/>
<dbReference type="PROSITE" id="PS50262">
    <property type="entry name" value="G_PROTEIN_RECEP_F1_2"/>
    <property type="match status" value="1"/>
</dbReference>
<dbReference type="InterPro" id="IPR017452">
    <property type="entry name" value="GPCR_Rhodpsn_7TM"/>
</dbReference>
<comment type="subcellular location">
    <subcellularLocation>
        <location evidence="1">Membrane</location>
    </subcellularLocation>
</comment>
<feature type="transmembrane region" description="Helical" evidence="5">
    <location>
        <begin position="85"/>
        <end position="109"/>
    </location>
</feature>
<dbReference type="PANTHER" id="PTHR24224">
    <property type="entry name" value="CARDIOACCELERATORY PEPTIDE RECEPTOR-RELATED"/>
    <property type="match status" value="1"/>
</dbReference>
<name>A0A2W5N1B1_9BACT</name>
<dbReference type="Proteomes" id="UP000249417">
    <property type="component" value="Unassembled WGS sequence"/>
</dbReference>
<sequence length="118" mass="13449">MVSTMGKNPSIGIFLTLSFRKWKTRTHPERGCRRASSRGIIPRAKVKTVKMTIVIIIVFVICWSPYIIFDLLQVFEKIPKTQTNIAIATFVQSLAPLNSAANPIIYFLFSTQMCRTIR</sequence>
<accession>A0A2W5N1B1</accession>
<dbReference type="PRINTS" id="PR00237">
    <property type="entry name" value="GPCRRHODOPSN"/>
</dbReference>
<protein>
    <recommendedName>
        <fullName evidence="6">G-protein coupled receptors family 1 profile domain-containing protein</fullName>
    </recommendedName>
</protein>
<evidence type="ECO:0000256" key="5">
    <source>
        <dbReference type="SAM" id="Phobius"/>
    </source>
</evidence>
<dbReference type="InterPro" id="IPR000276">
    <property type="entry name" value="GPCR_Rhodpsn"/>
</dbReference>
<evidence type="ECO:0000259" key="6">
    <source>
        <dbReference type="PROSITE" id="PS50262"/>
    </source>
</evidence>
<evidence type="ECO:0000256" key="2">
    <source>
        <dbReference type="ARBA" id="ARBA00022692"/>
    </source>
</evidence>
<organism evidence="7 8">
    <name type="scientific">Micavibrio aeruginosavorus</name>
    <dbReference type="NCBI Taxonomy" id="349221"/>
    <lineage>
        <taxon>Bacteria</taxon>
        <taxon>Pseudomonadati</taxon>
        <taxon>Bdellovibrionota</taxon>
        <taxon>Bdellovibrionia</taxon>
        <taxon>Bdellovibrionales</taxon>
        <taxon>Pseudobdellovibrionaceae</taxon>
        <taxon>Micavibrio</taxon>
    </lineage>
</organism>
<gene>
    <name evidence="7" type="ORF">DI551_05520</name>
</gene>
<evidence type="ECO:0000256" key="1">
    <source>
        <dbReference type="ARBA" id="ARBA00004370"/>
    </source>
</evidence>
<evidence type="ECO:0000313" key="8">
    <source>
        <dbReference type="Proteomes" id="UP000249417"/>
    </source>
</evidence>
<keyword evidence="2 5" id="KW-0812">Transmembrane</keyword>
<dbReference type="Gene3D" id="1.20.1070.10">
    <property type="entry name" value="Rhodopsin 7-helix transmembrane proteins"/>
    <property type="match status" value="1"/>
</dbReference>
<dbReference type="SUPFAM" id="SSF81321">
    <property type="entry name" value="Family A G protein-coupled receptor-like"/>
    <property type="match status" value="1"/>
</dbReference>
<dbReference type="GO" id="GO:0008188">
    <property type="term" value="F:neuropeptide receptor activity"/>
    <property type="evidence" value="ECO:0007669"/>
    <property type="project" value="TreeGrafter"/>
</dbReference>
<dbReference type="AlphaFoldDB" id="A0A2W5N1B1"/>
<evidence type="ECO:0000256" key="4">
    <source>
        <dbReference type="ARBA" id="ARBA00023136"/>
    </source>
</evidence>
<comment type="caution">
    <text evidence="7">The sequence shown here is derived from an EMBL/GenBank/DDBJ whole genome shotgun (WGS) entry which is preliminary data.</text>
</comment>
<dbReference type="GO" id="GO:0005886">
    <property type="term" value="C:plasma membrane"/>
    <property type="evidence" value="ECO:0007669"/>
    <property type="project" value="TreeGrafter"/>
</dbReference>
<feature type="domain" description="G-protein coupled receptors family 1 profile" evidence="6">
    <location>
        <begin position="1"/>
        <end position="106"/>
    </location>
</feature>
<evidence type="ECO:0000256" key="3">
    <source>
        <dbReference type="ARBA" id="ARBA00022989"/>
    </source>
</evidence>
<keyword evidence="3 5" id="KW-1133">Transmembrane helix</keyword>
<dbReference type="PANTHER" id="PTHR24224:SF6">
    <property type="entry name" value="CARDIOACCELERATORY PEPTIDE RECEPTOR-RELATED"/>
    <property type="match status" value="1"/>
</dbReference>
<feature type="transmembrane region" description="Helical" evidence="5">
    <location>
        <begin position="48"/>
        <end position="69"/>
    </location>
</feature>
<dbReference type="InterPro" id="IPR052665">
    <property type="entry name" value="Neuropeptide-GPCR"/>
</dbReference>
<evidence type="ECO:0000313" key="7">
    <source>
        <dbReference type="EMBL" id="PZQ46209.1"/>
    </source>
</evidence>
<reference evidence="7 8" key="1">
    <citation type="submission" date="2017-08" db="EMBL/GenBank/DDBJ databases">
        <title>Infants hospitalized years apart are colonized by the same room-sourced microbial strains.</title>
        <authorList>
            <person name="Brooks B."/>
            <person name="Olm M.R."/>
            <person name="Firek B.A."/>
            <person name="Baker R."/>
            <person name="Thomas B.C."/>
            <person name="Morowitz M.J."/>
            <person name="Banfield J.F."/>
        </authorList>
    </citation>
    <scope>NUCLEOTIDE SEQUENCE [LARGE SCALE GENOMIC DNA]</scope>
    <source>
        <strain evidence="7">S2_005_002_R2_29</strain>
    </source>
</reference>